<dbReference type="InterPro" id="IPR010930">
    <property type="entry name" value="Flg_bb/hook_C_dom"/>
</dbReference>
<dbReference type="PANTHER" id="PTHR30435:SF1">
    <property type="entry name" value="FLAGELLAR HOOK PROTEIN FLGE"/>
    <property type="match status" value="1"/>
</dbReference>
<evidence type="ECO:0000256" key="2">
    <source>
        <dbReference type="ARBA" id="ARBA00009677"/>
    </source>
</evidence>
<feature type="region of interest" description="Disordered" evidence="5">
    <location>
        <begin position="349"/>
        <end position="385"/>
    </location>
</feature>
<dbReference type="Gene3D" id="2.60.98.20">
    <property type="entry name" value="Flagellar hook protein FlgE"/>
    <property type="match status" value="1"/>
</dbReference>
<comment type="function">
    <text evidence="4">A flexible structure which links the flagellar filament to the drive apparatus in the basal body.</text>
</comment>
<dbReference type="InterPro" id="IPR053967">
    <property type="entry name" value="LlgE_F_G-like_D1"/>
</dbReference>
<keyword evidence="3 4" id="KW-0975">Bacterial flagellum</keyword>
<dbReference type="InterPro" id="IPR020013">
    <property type="entry name" value="Flagellar_FlgE/F/G"/>
</dbReference>
<dbReference type="GO" id="GO:0071978">
    <property type="term" value="P:bacterial-type flagellum-dependent swarming motility"/>
    <property type="evidence" value="ECO:0007669"/>
    <property type="project" value="TreeGrafter"/>
</dbReference>
<keyword evidence="9" id="KW-0282">Flagellum</keyword>
<dbReference type="OrthoDB" id="9804559at2"/>
<dbReference type="GO" id="GO:0009424">
    <property type="term" value="C:bacterial-type flagellum hook"/>
    <property type="evidence" value="ECO:0007669"/>
    <property type="project" value="TreeGrafter"/>
</dbReference>
<evidence type="ECO:0000256" key="4">
    <source>
        <dbReference type="RuleBase" id="RU362116"/>
    </source>
</evidence>
<proteinExistence type="inferred from homology"/>
<comment type="similarity">
    <text evidence="2 4">Belongs to the flagella basal body rod proteins family.</text>
</comment>
<keyword evidence="10" id="KW-1185">Reference proteome</keyword>
<evidence type="ECO:0000259" key="6">
    <source>
        <dbReference type="Pfam" id="PF00460"/>
    </source>
</evidence>
<name>A0A517MYS9_9BACT</name>
<evidence type="ECO:0000313" key="10">
    <source>
        <dbReference type="Proteomes" id="UP000319852"/>
    </source>
</evidence>
<dbReference type="RefSeq" id="WP_145061270.1">
    <property type="nucleotide sequence ID" value="NZ_CP036263.1"/>
</dbReference>
<dbReference type="GO" id="GO:0009425">
    <property type="term" value="C:bacterial-type flagellum basal body"/>
    <property type="evidence" value="ECO:0007669"/>
    <property type="project" value="UniProtKB-SubCell"/>
</dbReference>
<evidence type="ECO:0000313" key="9">
    <source>
        <dbReference type="EMBL" id="QDT00046.1"/>
    </source>
</evidence>
<dbReference type="EMBL" id="CP036263">
    <property type="protein sequence ID" value="QDT00046.1"/>
    <property type="molecule type" value="Genomic_DNA"/>
</dbReference>
<dbReference type="PROSITE" id="PS00588">
    <property type="entry name" value="FLAGELLA_BB_ROD"/>
    <property type="match status" value="1"/>
</dbReference>
<dbReference type="InterPro" id="IPR019776">
    <property type="entry name" value="Flagellar_basal_body_rod_CS"/>
</dbReference>
<gene>
    <name evidence="9" type="primary">flgE</name>
    <name evidence="9" type="ORF">HG15A2_33810</name>
</gene>
<sequence length="811" mass="83917">MGLQSALTTALTGMNAAETSIDVVGNNVANANTVGFKESNVNFATQFLQTQSIGSAPTDGRGGTNPRQVGLGVKVAEIAQDFNQGTIEISSNPLDLAIQGDGFFIVEGSQGEQLYTRNGQFKTNAENEIVTITGQRVLGYGVDADFNVQSTVLQPLQIPLGQSAVAQETQNVILTGGLDAEGTVGTISEVIQSGVLIDGSKEVPDSSSSTLTALTLPLESTTIASSATPGAVTPGTYSYRVTFVDNDGNESPASNVTASLVVAGAGGSIDLTNIPQPSGGSEFSTINVYRNNSAVNTDYELAGTVAAGTTTFSDGSADGSLGTTLDNTGLDSGAYSYYVTYYNSVSGEESRPTARIGPVTADGTNAPRIRLDNLPEPSTDPTTGGYDGVRIYRKLRNSESFHFVDSITPAEIAAASSGVSYIDNTPDAVIAANAEVDLEGPDISFGLPLVDVVSRQGSTYTNLFEEGELAFTGGKADRSLATRNLTITSTTTVQDLISFMEDSLGIVKTALEDSFPAGNYGGTISDSRIQFTSNLGVENALSIDLSAFQLTPASGGVADSVPIQFNSTVPGQSNGSGDSADVIVYDSLGSPIRVRVTTVLEERSGTSAKFRWVATSPDNQPELGVGTVVGTGVITTDGNGDVTAVSNNRVAVDRRDSPAASPLEFELDFSQVNGLAQDGNDSLNVSRQDGFPAGTLTSFSITESGSIEGVYSNGSSRTLGQVLMARFANNNGLEQIGDNLFAAGVNSGLPIQDVPSSQGIGSITSGAVELSNSDIGQNLIELILASTQYRGGARVITAVQELLDELLAISR</sequence>
<feature type="domain" description="Flagellar basal-body/hook protein C-terminal" evidence="7">
    <location>
        <begin position="765"/>
        <end position="808"/>
    </location>
</feature>
<dbReference type="Pfam" id="PF22692">
    <property type="entry name" value="LlgE_F_G_D1"/>
    <property type="match status" value="1"/>
</dbReference>
<keyword evidence="9" id="KW-0969">Cilium</keyword>
<dbReference type="InterPro" id="IPR037925">
    <property type="entry name" value="FlgE/F/G-like"/>
</dbReference>
<dbReference type="InterPro" id="IPR001444">
    <property type="entry name" value="Flag_bb_rod_N"/>
</dbReference>
<accession>A0A517MYS9</accession>
<dbReference type="Pfam" id="PF00460">
    <property type="entry name" value="Flg_bb_rod"/>
    <property type="match status" value="1"/>
</dbReference>
<feature type="domain" description="Flagellar hook protein FlgE/F/G-like D1" evidence="8">
    <location>
        <begin position="97"/>
        <end position="155"/>
    </location>
</feature>
<organism evidence="9 10">
    <name type="scientific">Adhaeretor mobilis</name>
    <dbReference type="NCBI Taxonomy" id="1930276"/>
    <lineage>
        <taxon>Bacteria</taxon>
        <taxon>Pseudomonadati</taxon>
        <taxon>Planctomycetota</taxon>
        <taxon>Planctomycetia</taxon>
        <taxon>Pirellulales</taxon>
        <taxon>Lacipirellulaceae</taxon>
        <taxon>Adhaeretor</taxon>
    </lineage>
</organism>
<dbReference type="SUPFAM" id="SSF117143">
    <property type="entry name" value="Flagellar hook protein flgE"/>
    <property type="match status" value="2"/>
</dbReference>
<reference evidence="9 10" key="1">
    <citation type="submission" date="2019-02" db="EMBL/GenBank/DDBJ databases">
        <title>Deep-cultivation of Planctomycetes and their phenomic and genomic characterization uncovers novel biology.</title>
        <authorList>
            <person name="Wiegand S."/>
            <person name="Jogler M."/>
            <person name="Boedeker C."/>
            <person name="Pinto D."/>
            <person name="Vollmers J."/>
            <person name="Rivas-Marin E."/>
            <person name="Kohn T."/>
            <person name="Peeters S.H."/>
            <person name="Heuer A."/>
            <person name="Rast P."/>
            <person name="Oberbeckmann S."/>
            <person name="Bunk B."/>
            <person name="Jeske O."/>
            <person name="Meyerdierks A."/>
            <person name="Storesund J.E."/>
            <person name="Kallscheuer N."/>
            <person name="Luecker S."/>
            <person name="Lage O.M."/>
            <person name="Pohl T."/>
            <person name="Merkel B.J."/>
            <person name="Hornburger P."/>
            <person name="Mueller R.-W."/>
            <person name="Bruemmer F."/>
            <person name="Labrenz M."/>
            <person name="Spormann A.M."/>
            <person name="Op den Camp H."/>
            <person name="Overmann J."/>
            <person name="Amann R."/>
            <person name="Jetten M.S.M."/>
            <person name="Mascher T."/>
            <person name="Medema M.H."/>
            <person name="Devos D.P."/>
            <person name="Kaster A.-K."/>
            <person name="Ovreas L."/>
            <person name="Rohde M."/>
            <person name="Galperin M.Y."/>
            <person name="Jogler C."/>
        </authorList>
    </citation>
    <scope>NUCLEOTIDE SEQUENCE [LARGE SCALE GENOMIC DNA]</scope>
    <source>
        <strain evidence="9 10">HG15A2</strain>
    </source>
</reference>
<dbReference type="GO" id="GO:0005829">
    <property type="term" value="C:cytosol"/>
    <property type="evidence" value="ECO:0007669"/>
    <property type="project" value="TreeGrafter"/>
</dbReference>
<dbReference type="Pfam" id="PF06429">
    <property type="entry name" value="Flg_bbr_C"/>
    <property type="match status" value="1"/>
</dbReference>
<evidence type="ECO:0000259" key="7">
    <source>
        <dbReference type="Pfam" id="PF06429"/>
    </source>
</evidence>
<evidence type="ECO:0000256" key="5">
    <source>
        <dbReference type="SAM" id="MobiDB-lite"/>
    </source>
</evidence>
<keyword evidence="9" id="KW-0966">Cell projection</keyword>
<evidence type="ECO:0000256" key="1">
    <source>
        <dbReference type="ARBA" id="ARBA00004117"/>
    </source>
</evidence>
<dbReference type="NCBIfam" id="TIGR03506">
    <property type="entry name" value="FlgEFG_subfam"/>
    <property type="match status" value="2"/>
</dbReference>
<dbReference type="PANTHER" id="PTHR30435">
    <property type="entry name" value="FLAGELLAR PROTEIN"/>
    <property type="match status" value="1"/>
</dbReference>
<comment type="subcellular location">
    <subcellularLocation>
        <location evidence="1 4">Bacterial flagellum basal body</location>
    </subcellularLocation>
</comment>
<feature type="domain" description="Flagellar basal body rod protein N-terminal" evidence="6">
    <location>
        <begin position="7"/>
        <end position="37"/>
    </location>
</feature>
<protein>
    <recommendedName>
        <fullName evidence="4">Flagellar hook protein FlgE</fullName>
    </recommendedName>
</protein>
<evidence type="ECO:0000259" key="8">
    <source>
        <dbReference type="Pfam" id="PF22692"/>
    </source>
</evidence>
<dbReference type="KEGG" id="amob:HG15A2_33810"/>
<dbReference type="Proteomes" id="UP000319852">
    <property type="component" value="Chromosome"/>
</dbReference>
<dbReference type="InterPro" id="IPR037058">
    <property type="entry name" value="Falgellar_hook_FlgE_sf"/>
</dbReference>
<dbReference type="AlphaFoldDB" id="A0A517MYS9"/>
<evidence type="ECO:0000256" key="3">
    <source>
        <dbReference type="ARBA" id="ARBA00023143"/>
    </source>
</evidence>